<protein>
    <submittedName>
        <fullName evidence="1">Uncharacterized protein</fullName>
    </submittedName>
</protein>
<reference evidence="1 2" key="1">
    <citation type="submission" date="2017-04" db="EMBL/GenBank/DDBJ databases">
        <authorList>
            <person name="Afonso C.L."/>
            <person name="Miller P.J."/>
            <person name="Scott M.A."/>
            <person name="Spackman E."/>
            <person name="Goraichik I."/>
            <person name="Dimitrov K.M."/>
            <person name="Suarez D.L."/>
            <person name="Swayne D.E."/>
        </authorList>
    </citation>
    <scope>NUCLEOTIDE SEQUENCE [LARGE SCALE GENOMIC DNA]</scope>
    <source>
        <strain evidence="1 2">DSM 43828</strain>
    </source>
</reference>
<dbReference type="Proteomes" id="UP000192674">
    <property type="component" value="Unassembled WGS sequence"/>
</dbReference>
<name>A0A1W2B739_KIBAR</name>
<evidence type="ECO:0000313" key="1">
    <source>
        <dbReference type="EMBL" id="SMC68843.1"/>
    </source>
</evidence>
<sequence>MTAESTVETTPTIKEFSNDFRISPSRKIAWKLDRVGGKNRPTLGSVTWMLVLKEAANSQTIGKEKKRETRAMAVARRSFTRWSSCRRAGSR</sequence>
<accession>A0A1W2B739</accession>
<dbReference type="AlphaFoldDB" id="A0A1W2B739"/>
<keyword evidence="2" id="KW-1185">Reference proteome</keyword>
<gene>
    <name evidence="1" type="ORF">SAMN05661093_01443</name>
</gene>
<organism evidence="1 2">
    <name type="scientific">Kibdelosporangium aridum</name>
    <dbReference type="NCBI Taxonomy" id="2030"/>
    <lineage>
        <taxon>Bacteria</taxon>
        <taxon>Bacillati</taxon>
        <taxon>Actinomycetota</taxon>
        <taxon>Actinomycetes</taxon>
        <taxon>Pseudonocardiales</taxon>
        <taxon>Pseudonocardiaceae</taxon>
        <taxon>Kibdelosporangium</taxon>
    </lineage>
</organism>
<proteinExistence type="predicted"/>
<dbReference type="RefSeq" id="WP_235038468.1">
    <property type="nucleotide sequence ID" value="NZ_FWXV01000001.1"/>
</dbReference>
<dbReference type="EMBL" id="FWXV01000001">
    <property type="protein sequence ID" value="SMC68843.1"/>
    <property type="molecule type" value="Genomic_DNA"/>
</dbReference>
<evidence type="ECO:0000313" key="2">
    <source>
        <dbReference type="Proteomes" id="UP000192674"/>
    </source>
</evidence>